<dbReference type="InterPro" id="IPR026893">
    <property type="entry name" value="Tyr/Ser_Pase_IphP-type"/>
</dbReference>
<proteinExistence type="inferred from homology"/>
<evidence type="ECO:0000256" key="1">
    <source>
        <dbReference type="ARBA" id="ARBA00009580"/>
    </source>
</evidence>
<reference evidence="2" key="1">
    <citation type="submission" date="2024-06" db="EMBL/GenBank/DDBJ databases">
        <authorList>
            <person name="Fan A."/>
            <person name="Zhang F.Y."/>
            <person name="Zhang L."/>
        </authorList>
    </citation>
    <scope>NUCLEOTIDE SEQUENCE</scope>
    <source>
        <strain evidence="2">Y61</strain>
    </source>
</reference>
<dbReference type="SUPFAM" id="SSF52799">
    <property type="entry name" value="(Phosphotyrosine protein) phosphatases II"/>
    <property type="match status" value="1"/>
</dbReference>
<organism evidence="2">
    <name type="scientific">Sporolactobacillus sp. Y61</name>
    <dbReference type="NCBI Taxonomy" id="3160863"/>
    <lineage>
        <taxon>Bacteria</taxon>
        <taxon>Bacillati</taxon>
        <taxon>Bacillota</taxon>
        <taxon>Bacilli</taxon>
        <taxon>Bacillales</taxon>
        <taxon>Sporolactobacillaceae</taxon>
        <taxon>Sporolactobacillus</taxon>
    </lineage>
</organism>
<dbReference type="AlphaFoldDB" id="A0AAU8IHF0"/>
<dbReference type="Gene3D" id="3.90.190.10">
    <property type="entry name" value="Protein tyrosine phosphatase superfamily"/>
    <property type="match status" value="1"/>
</dbReference>
<dbReference type="GO" id="GO:0004725">
    <property type="term" value="F:protein tyrosine phosphatase activity"/>
    <property type="evidence" value="ECO:0007669"/>
    <property type="project" value="UniProtKB-EC"/>
</dbReference>
<dbReference type="RefSeq" id="WP_353948623.1">
    <property type="nucleotide sequence ID" value="NZ_CP159510.1"/>
</dbReference>
<protein>
    <submittedName>
        <fullName evidence="2">Tyrosine-protein phosphatase</fullName>
        <ecNumber evidence="2">3.1.3.48</ecNumber>
    </submittedName>
</protein>
<dbReference type="EMBL" id="CP159510">
    <property type="protein sequence ID" value="XCJ17375.1"/>
    <property type="molecule type" value="Genomic_DNA"/>
</dbReference>
<evidence type="ECO:0000313" key="2">
    <source>
        <dbReference type="EMBL" id="XCJ17375.1"/>
    </source>
</evidence>
<sequence>MEEKVMTERLLPLQGVYNFRDMGGMKTRDGRRIRKGIVFRAAELSGLTVKDKGYLKQFHLKYIFDYRDKEEAYMRPDPQIDRERHVRVAVNGEDRSTAHSEWDPEEFYKSFTREKFRQVYASMPVRNPSYRRLMSMLARPEKHLPLVHHCMGGRDRTGVGAMLILMTLDVPVSSIMEDYLYSNQTLTAYHQQMFEEASHYISGVKLRQFEDGFILHEEFLEASMDAITDTYGTFNNYLEKEFGITDRMRSRIKDFCLE</sequence>
<dbReference type="PANTHER" id="PTHR31126">
    <property type="entry name" value="TYROSINE-PROTEIN PHOSPHATASE"/>
    <property type="match status" value="1"/>
</dbReference>
<dbReference type="Pfam" id="PF13350">
    <property type="entry name" value="Y_phosphatase3"/>
    <property type="match status" value="1"/>
</dbReference>
<gene>
    <name evidence="2" type="ORF">ABNN70_02280</name>
</gene>
<dbReference type="EC" id="3.1.3.48" evidence="2"/>
<keyword evidence="2" id="KW-0378">Hydrolase</keyword>
<dbReference type="PANTHER" id="PTHR31126:SF1">
    <property type="entry name" value="TYROSINE SPECIFIC PROTEIN PHOSPHATASES DOMAIN-CONTAINING PROTEIN"/>
    <property type="match status" value="1"/>
</dbReference>
<accession>A0AAU8IHF0</accession>
<dbReference type="InterPro" id="IPR029021">
    <property type="entry name" value="Prot-tyrosine_phosphatase-like"/>
</dbReference>
<comment type="similarity">
    <text evidence="1">Belongs to the protein-tyrosine phosphatase family.</text>
</comment>
<name>A0AAU8IHF0_9BACL</name>